<dbReference type="Proteomes" id="UP001362899">
    <property type="component" value="Unassembled WGS sequence"/>
</dbReference>
<gene>
    <name evidence="2" type="ORF">DASB73_032630</name>
</gene>
<keyword evidence="1" id="KW-0732">Signal</keyword>
<keyword evidence="3" id="KW-1185">Reference proteome</keyword>
<dbReference type="EMBL" id="BTGC01000008">
    <property type="protein sequence ID" value="GMM52300.1"/>
    <property type="molecule type" value="Genomic_DNA"/>
</dbReference>
<evidence type="ECO:0000313" key="2">
    <source>
        <dbReference type="EMBL" id="GMM52300.1"/>
    </source>
</evidence>
<comment type="caution">
    <text evidence="2">The sequence shown here is derived from an EMBL/GenBank/DDBJ whole genome shotgun (WGS) entry which is preliminary data.</text>
</comment>
<evidence type="ECO:0000256" key="1">
    <source>
        <dbReference type="SAM" id="SignalP"/>
    </source>
</evidence>
<sequence length="90" mass="10073">MVSIASLFAFTLAGFSRAGAPMPTHTAATPGLVKRDYVLVPYTTIYWTSTVEYTNLYTDYVAKTATFTESFTSDYVFSDELVINWSDFNN</sequence>
<organism evidence="2 3">
    <name type="scientific">Starmerella bacillaris</name>
    <name type="common">Yeast</name>
    <name type="synonym">Candida zemplinina</name>
    <dbReference type="NCBI Taxonomy" id="1247836"/>
    <lineage>
        <taxon>Eukaryota</taxon>
        <taxon>Fungi</taxon>
        <taxon>Dikarya</taxon>
        <taxon>Ascomycota</taxon>
        <taxon>Saccharomycotina</taxon>
        <taxon>Dipodascomycetes</taxon>
        <taxon>Dipodascales</taxon>
        <taxon>Trichomonascaceae</taxon>
        <taxon>Starmerella</taxon>
    </lineage>
</organism>
<accession>A0AAV5RL74</accession>
<dbReference type="AlphaFoldDB" id="A0AAV5RL74"/>
<protein>
    <submittedName>
        <fullName evidence="2">Uncharacterized protein</fullName>
    </submittedName>
</protein>
<feature type="signal peptide" evidence="1">
    <location>
        <begin position="1"/>
        <end position="18"/>
    </location>
</feature>
<name>A0AAV5RL74_STABA</name>
<reference evidence="2 3" key="1">
    <citation type="journal article" date="2023" name="Elife">
        <title>Identification of key yeast species and microbe-microbe interactions impacting larval growth of Drosophila in the wild.</title>
        <authorList>
            <person name="Mure A."/>
            <person name="Sugiura Y."/>
            <person name="Maeda R."/>
            <person name="Honda K."/>
            <person name="Sakurai N."/>
            <person name="Takahashi Y."/>
            <person name="Watada M."/>
            <person name="Katoh T."/>
            <person name="Gotoh A."/>
            <person name="Gotoh Y."/>
            <person name="Taniguchi I."/>
            <person name="Nakamura K."/>
            <person name="Hayashi T."/>
            <person name="Katayama T."/>
            <person name="Uemura T."/>
            <person name="Hattori Y."/>
        </authorList>
    </citation>
    <scope>NUCLEOTIDE SEQUENCE [LARGE SCALE GENOMIC DNA]</scope>
    <source>
        <strain evidence="2 3">SB-73</strain>
    </source>
</reference>
<proteinExistence type="predicted"/>
<feature type="chain" id="PRO_5043596314" evidence="1">
    <location>
        <begin position="19"/>
        <end position="90"/>
    </location>
</feature>
<evidence type="ECO:0000313" key="3">
    <source>
        <dbReference type="Proteomes" id="UP001362899"/>
    </source>
</evidence>